<dbReference type="EMBL" id="CP063458">
    <property type="protein sequence ID" value="QOV87596.1"/>
    <property type="molecule type" value="Genomic_DNA"/>
</dbReference>
<dbReference type="Pfam" id="PF06283">
    <property type="entry name" value="ThuA"/>
    <property type="match status" value="1"/>
</dbReference>
<feature type="chain" id="PRO_5034256480" evidence="2">
    <location>
        <begin position="35"/>
        <end position="419"/>
    </location>
</feature>
<dbReference type="RefSeq" id="WP_206290503.1">
    <property type="nucleotide sequence ID" value="NZ_CP063458.1"/>
</dbReference>
<feature type="region of interest" description="Disordered" evidence="1">
    <location>
        <begin position="342"/>
        <end position="366"/>
    </location>
</feature>
<evidence type="ECO:0000256" key="1">
    <source>
        <dbReference type="SAM" id="MobiDB-lite"/>
    </source>
</evidence>
<name>A0A7M2WQ70_9BACT</name>
<feature type="compositionally biased region" description="Basic and acidic residues" evidence="1">
    <location>
        <begin position="348"/>
        <end position="365"/>
    </location>
</feature>
<evidence type="ECO:0000259" key="3">
    <source>
        <dbReference type="Pfam" id="PF06283"/>
    </source>
</evidence>
<feature type="signal peptide" evidence="2">
    <location>
        <begin position="1"/>
        <end position="34"/>
    </location>
</feature>
<organism evidence="4 5">
    <name type="scientific">Humisphaera borealis</name>
    <dbReference type="NCBI Taxonomy" id="2807512"/>
    <lineage>
        <taxon>Bacteria</taxon>
        <taxon>Pseudomonadati</taxon>
        <taxon>Planctomycetota</taxon>
        <taxon>Phycisphaerae</taxon>
        <taxon>Tepidisphaerales</taxon>
        <taxon>Tepidisphaeraceae</taxon>
        <taxon>Humisphaera</taxon>
    </lineage>
</organism>
<protein>
    <submittedName>
        <fullName evidence="4">ThuA domain-containing protein</fullName>
    </submittedName>
</protein>
<dbReference type="Proteomes" id="UP000593765">
    <property type="component" value="Chromosome"/>
</dbReference>
<dbReference type="SUPFAM" id="SSF52317">
    <property type="entry name" value="Class I glutamine amidotransferase-like"/>
    <property type="match status" value="1"/>
</dbReference>
<dbReference type="PANTHER" id="PTHR40469:SF2">
    <property type="entry name" value="GALACTOSE-BINDING DOMAIN-LIKE SUPERFAMILY PROTEIN"/>
    <property type="match status" value="1"/>
</dbReference>
<keyword evidence="5" id="KW-1185">Reference proteome</keyword>
<dbReference type="PANTHER" id="PTHR40469">
    <property type="entry name" value="SECRETED GLYCOSYL HYDROLASE"/>
    <property type="match status" value="1"/>
</dbReference>
<dbReference type="InterPro" id="IPR029062">
    <property type="entry name" value="Class_I_gatase-like"/>
</dbReference>
<feature type="domain" description="ThuA-like" evidence="3">
    <location>
        <begin position="51"/>
        <end position="275"/>
    </location>
</feature>
<evidence type="ECO:0000313" key="4">
    <source>
        <dbReference type="EMBL" id="QOV87596.1"/>
    </source>
</evidence>
<dbReference type="AlphaFoldDB" id="A0A7M2WQ70"/>
<keyword evidence="2" id="KW-0732">Signal</keyword>
<gene>
    <name evidence="4" type="ORF">IPV69_15005</name>
</gene>
<evidence type="ECO:0000256" key="2">
    <source>
        <dbReference type="SAM" id="SignalP"/>
    </source>
</evidence>
<evidence type="ECO:0000313" key="5">
    <source>
        <dbReference type="Proteomes" id="UP000593765"/>
    </source>
</evidence>
<dbReference type="KEGG" id="hbs:IPV69_15005"/>
<reference evidence="4 5" key="1">
    <citation type="submission" date="2020-10" db="EMBL/GenBank/DDBJ databases">
        <title>Wide distribution of Phycisphaera-like planctomycetes from WD2101 soil group in peatlands and genome analysis of the first cultivated representative.</title>
        <authorList>
            <person name="Dedysh S.N."/>
            <person name="Beletsky A.V."/>
            <person name="Ivanova A."/>
            <person name="Kulichevskaya I.S."/>
            <person name="Suzina N.E."/>
            <person name="Philippov D.A."/>
            <person name="Rakitin A.L."/>
            <person name="Mardanov A.V."/>
            <person name="Ravin N.V."/>
        </authorList>
    </citation>
    <scope>NUCLEOTIDE SEQUENCE [LARGE SCALE GENOMIC DNA]</scope>
    <source>
        <strain evidence="4 5">M1803</strain>
    </source>
</reference>
<proteinExistence type="predicted"/>
<dbReference type="InterPro" id="IPR029010">
    <property type="entry name" value="ThuA-like"/>
</dbReference>
<accession>A0A7M2WQ70</accession>
<dbReference type="Gene3D" id="3.40.50.880">
    <property type="match status" value="1"/>
</dbReference>
<sequence>MQPPRSWFVPTRRKLLAIVASLGLSTVVSATAFAADAPNTVAPRPDGKKVKVLYLTQSMGFRHAPVTRKGEELASSEVAMMAYGKASGLFEVEPTQDARVITPEKLKEIDVLAFYTTGALPISPENWKAVQDWLASGKGGFIGIHSATDTGWKYTGEGMDYTTFINGKFAGHPWGQGTAIKVATWDVGHPTAKMWGASADHKDEIYQYANYDPKAVRVLQSLDFEGTPLKKPYLVPITWVRQVGKGRMFYTNFGHTPATWDDARFKEQIVEAVKFVTHQTDGPTEPNPEVQALWTIHSFIAYGPDGKGQPAGGPTASAITTKLKGADKDWLMASAEKITALRGAAPPDLREPRAPNKADEKKDPAKYAADLAKYEKDKAQFEKDKPKNDAAREKFEVARKALLDDFMKKAGISGSASAR</sequence>